<protein>
    <submittedName>
        <fullName evidence="1">Uncharacterized protein</fullName>
    </submittedName>
</protein>
<evidence type="ECO:0000313" key="1">
    <source>
        <dbReference type="EMBL" id="EDS11860.1"/>
    </source>
</evidence>
<reference evidence="1" key="1">
    <citation type="submission" date="2007-11" db="EMBL/GenBank/DDBJ databases">
        <authorList>
            <person name="Fulton L."/>
            <person name="Clifton S."/>
            <person name="Fulton B."/>
            <person name="Xu J."/>
            <person name="Minx P."/>
            <person name="Pepin K.H."/>
            <person name="Johnson M."/>
            <person name="Thiruvilangam P."/>
            <person name="Bhonagiri V."/>
            <person name="Nash W.E."/>
            <person name="Mardis E.R."/>
            <person name="Wilson R.K."/>
        </authorList>
    </citation>
    <scope>NUCLEOTIDE SEQUENCE [LARGE SCALE GENOMIC DNA]</scope>
    <source>
        <strain evidence="1">DSM 17241</strain>
    </source>
</reference>
<dbReference type="EMBL" id="ABGD02000011">
    <property type="protein sequence ID" value="EDS11860.1"/>
    <property type="molecule type" value="Genomic_DNA"/>
</dbReference>
<comment type="caution">
    <text evidence="1">The sequence shown here is derived from an EMBL/GenBank/DDBJ whole genome shotgun (WGS) entry which is preliminary data.</text>
</comment>
<organism evidence="1 2">
    <name type="scientific">Anaerotruncus colihominis DSM 17241</name>
    <dbReference type="NCBI Taxonomy" id="445972"/>
    <lineage>
        <taxon>Bacteria</taxon>
        <taxon>Bacillati</taxon>
        <taxon>Bacillota</taxon>
        <taxon>Clostridia</taxon>
        <taxon>Eubacteriales</taxon>
        <taxon>Oscillospiraceae</taxon>
        <taxon>Anaerotruncus</taxon>
    </lineage>
</organism>
<dbReference type="AlphaFoldDB" id="B0P9H3"/>
<dbReference type="Proteomes" id="UP000003803">
    <property type="component" value="Unassembled WGS sequence"/>
</dbReference>
<reference evidence="1" key="2">
    <citation type="submission" date="2013-09" db="EMBL/GenBank/DDBJ databases">
        <title>Draft genome sequence of Anaerotruncus colihominis(DSM 17241).</title>
        <authorList>
            <person name="Sudarsanam P."/>
            <person name="Ley R."/>
            <person name="Guruge J."/>
            <person name="Turnbaugh P.J."/>
            <person name="Mahowald M."/>
            <person name="Liep D."/>
            <person name="Gordon J."/>
        </authorList>
    </citation>
    <scope>NUCLEOTIDE SEQUENCE</scope>
    <source>
        <strain evidence="1">DSM 17241</strain>
    </source>
</reference>
<gene>
    <name evidence="1" type="ORF">ANACOL_01441</name>
</gene>
<dbReference type="HOGENOM" id="CLU_3003909_0_0_9"/>
<proteinExistence type="predicted"/>
<name>B0P9H3_9FIRM</name>
<accession>B0P9H3</accession>
<evidence type="ECO:0000313" key="2">
    <source>
        <dbReference type="Proteomes" id="UP000003803"/>
    </source>
</evidence>
<sequence length="56" mass="6284">MGRALRKNRLRRQQWGGRCVKTGCAANSGTGAAWRFTTERTGVRPMRSHRPEVGIT</sequence>
<keyword evidence="2" id="KW-1185">Reference proteome</keyword>